<sequence length="85" mass="9703">MTEPARALLPMLNADEVSEGVQRILQAATRGNYQDPNIMRVLANAPDLLSKLLDYSKFLLYDSEIEHRLIELLRIKLAHLNACHF</sequence>
<evidence type="ECO:0008006" key="3">
    <source>
        <dbReference type="Google" id="ProtNLM"/>
    </source>
</evidence>
<gene>
    <name evidence="1" type="ORF">ETSY2_31045</name>
</gene>
<dbReference type="AlphaFoldDB" id="W4M130"/>
<dbReference type="Gene3D" id="1.20.1290.10">
    <property type="entry name" value="AhpD-like"/>
    <property type="match status" value="1"/>
</dbReference>
<name>W4M130_9BACT</name>
<dbReference type="EMBL" id="AZHX01001321">
    <property type="protein sequence ID" value="ETX04049.1"/>
    <property type="molecule type" value="Genomic_DNA"/>
</dbReference>
<dbReference type="InterPro" id="IPR029032">
    <property type="entry name" value="AhpD-like"/>
</dbReference>
<keyword evidence="2" id="KW-1185">Reference proteome</keyword>
<organism evidence="1 2">
    <name type="scientific">Candidatus Entotheonella gemina</name>
    <dbReference type="NCBI Taxonomy" id="1429439"/>
    <lineage>
        <taxon>Bacteria</taxon>
        <taxon>Pseudomonadati</taxon>
        <taxon>Nitrospinota/Tectimicrobiota group</taxon>
        <taxon>Candidatus Tectimicrobiota</taxon>
        <taxon>Candidatus Entotheonellia</taxon>
        <taxon>Candidatus Entotheonellales</taxon>
        <taxon>Candidatus Entotheonellaceae</taxon>
        <taxon>Candidatus Entotheonella</taxon>
    </lineage>
</organism>
<dbReference type="HOGENOM" id="CLU_2506552_0_0_7"/>
<evidence type="ECO:0000313" key="1">
    <source>
        <dbReference type="EMBL" id="ETX04049.1"/>
    </source>
</evidence>
<dbReference type="Proteomes" id="UP000019140">
    <property type="component" value="Unassembled WGS sequence"/>
</dbReference>
<proteinExistence type="predicted"/>
<reference evidence="1 2" key="1">
    <citation type="journal article" date="2014" name="Nature">
        <title>An environmental bacterial taxon with a large and distinct metabolic repertoire.</title>
        <authorList>
            <person name="Wilson M.C."/>
            <person name="Mori T."/>
            <person name="Ruckert C."/>
            <person name="Uria A.R."/>
            <person name="Helf M.J."/>
            <person name="Takada K."/>
            <person name="Gernert C."/>
            <person name="Steffens U.A."/>
            <person name="Heycke N."/>
            <person name="Schmitt S."/>
            <person name="Rinke C."/>
            <person name="Helfrich E.J."/>
            <person name="Brachmann A.O."/>
            <person name="Gurgui C."/>
            <person name="Wakimoto T."/>
            <person name="Kracht M."/>
            <person name="Crusemann M."/>
            <person name="Hentschel U."/>
            <person name="Abe I."/>
            <person name="Matsunaga S."/>
            <person name="Kalinowski J."/>
            <person name="Takeyama H."/>
            <person name="Piel J."/>
        </authorList>
    </citation>
    <scope>NUCLEOTIDE SEQUENCE [LARGE SCALE GENOMIC DNA]</scope>
    <source>
        <strain evidence="2">TSY2</strain>
    </source>
</reference>
<protein>
    <recommendedName>
        <fullName evidence="3">Carboxymuconolactone decarboxylase-like domain-containing protein</fullName>
    </recommendedName>
</protein>
<dbReference type="SUPFAM" id="SSF69118">
    <property type="entry name" value="AhpD-like"/>
    <property type="match status" value="1"/>
</dbReference>
<evidence type="ECO:0000313" key="2">
    <source>
        <dbReference type="Proteomes" id="UP000019140"/>
    </source>
</evidence>
<comment type="caution">
    <text evidence="1">The sequence shown here is derived from an EMBL/GenBank/DDBJ whole genome shotgun (WGS) entry which is preliminary data.</text>
</comment>
<accession>W4M130</accession>